<comment type="caution">
    <text evidence="2">The sequence shown here is derived from an EMBL/GenBank/DDBJ whole genome shotgun (WGS) entry which is preliminary data.</text>
</comment>
<dbReference type="InterPro" id="IPR052934">
    <property type="entry name" value="Methyl-DNA_Rec/Restrict_Enz"/>
</dbReference>
<evidence type="ECO:0000259" key="1">
    <source>
        <dbReference type="SMART" id="SM00382"/>
    </source>
</evidence>
<dbReference type="SMART" id="SM00382">
    <property type="entry name" value="AAA"/>
    <property type="match status" value="1"/>
</dbReference>
<organism evidence="2 3">
    <name type="scientific">Pedobacter psychroterrae</name>
    <dbReference type="NCBI Taxonomy" id="2530453"/>
    <lineage>
        <taxon>Bacteria</taxon>
        <taxon>Pseudomonadati</taxon>
        <taxon>Bacteroidota</taxon>
        <taxon>Sphingobacteriia</taxon>
        <taxon>Sphingobacteriales</taxon>
        <taxon>Sphingobacteriaceae</taxon>
        <taxon>Pedobacter</taxon>
    </lineage>
</organism>
<dbReference type="AlphaFoldDB" id="A0A4V2MKY3"/>
<evidence type="ECO:0000313" key="2">
    <source>
        <dbReference type="EMBL" id="TCC99996.1"/>
    </source>
</evidence>
<dbReference type="PANTHER" id="PTHR37291:SF1">
    <property type="entry name" value="TYPE IV METHYL-DIRECTED RESTRICTION ENZYME ECOKMCRB SUBUNIT"/>
    <property type="match status" value="1"/>
</dbReference>
<dbReference type="InterPro" id="IPR011704">
    <property type="entry name" value="ATPase_dyneun-rel_AAA"/>
</dbReference>
<gene>
    <name evidence="2" type="ORF">EZ437_17215</name>
</gene>
<dbReference type="Proteomes" id="UP000293347">
    <property type="component" value="Unassembled WGS sequence"/>
</dbReference>
<reference evidence="2 3" key="1">
    <citation type="submission" date="2019-02" db="EMBL/GenBank/DDBJ databases">
        <title>Pedobacter sp. RP-1-14 sp. nov., isolated from Arctic soil.</title>
        <authorList>
            <person name="Dahal R.H."/>
        </authorList>
    </citation>
    <scope>NUCLEOTIDE SEQUENCE [LARGE SCALE GENOMIC DNA]</scope>
    <source>
        <strain evidence="2 3">RP-1-14</strain>
    </source>
</reference>
<dbReference type="GO" id="GO:0005524">
    <property type="term" value="F:ATP binding"/>
    <property type="evidence" value="ECO:0007669"/>
    <property type="project" value="InterPro"/>
</dbReference>
<sequence length="524" mass="60987">MDTQKVVLSESTYSIEKFVNFQKLFEVCFNDESEMLNAVNNLSLTEKRKLLYEYSIRGDVEGQPVVFLRQILVEFLNSEQESPLTKDLIIHQKEKIARQFEKNVFHAWASISRILYPFIYASQKKLVKEFFTNEIKRYQKDLDLESITSINFVDLDGAQNQGRIDVWFAIYNNSHKSQKYAKQLFLKLGSDAEYGLLSHRNPKLNQTQIANDYDYNAILNAFSSFKKQIIDDNADSQQQMMKMMELLEYKKQIILQGPPGTGKTKQAKEIAVELLNLGSVKDLEDNSQFKIIQFHPSYTYEDFVRGIVADSKDDKIEYKNVNKLLGKLAKESFENPTLKYILVIDEINRANLSSVLGELIYALEYRNENVESMYEVDNKSELILPSNLYIIGTMNTADRSVGHIDYAIRRRFAFVDVLPEDLTAQLGDDFQTDLFNKVAELFNEKHLAGEFKAKDVQLGHSYFIQQYEKDEFGNNILDKPYDFKMRLDYEIVPILKEYLHDGLLNNDSETLKKIKEIEDYKFSD</sequence>
<dbReference type="Gene3D" id="3.40.50.300">
    <property type="entry name" value="P-loop containing nucleotide triphosphate hydrolases"/>
    <property type="match status" value="1"/>
</dbReference>
<proteinExistence type="predicted"/>
<keyword evidence="3" id="KW-1185">Reference proteome</keyword>
<dbReference type="InterPro" id="IPR027417">
    <property type="entry name" value="P-loop_NTPase"/>
</dbReference>
<dbReference type="InterPro" id="IPR003593">
    <property type="entry name" value="AAA+_ATPase"/>
</dbReference>
<evidence type="ECO:0000313" key="3">
    <source>
        <dbReference type="Proteomes" id="UP000293347"/>
    </source>
</evidence>
<accession>A0A4V2MKY3</accession>
<dbReference type="EMBL" id="SJSL01000005">
    <property type="protein sequence ID" value="TCC99996.1"/>
    <property type="molecule type" value="Genomic_DNA"/>
</dbReference>
<feature type="domain" description="AAA+ ATPase" evidence="1">
    <location>
        <begin position="249"/>
        <end position="418"/>
    </location>
</feature>
<dbReference type="Pfam" id="PF07728">
    <property type="entry name" value="AAA_5"/>
    <property type="match status" value="1"/>
</dbReference>
<dbReference type="PANTHER" id="PTHR37291">
    <property type="entry name" value="5-METHYLCYTOSINE-SPECIFIC RESTRICTION ENZYME B"/>
    <property type="match status" value="1"/>
</dbReference>
<dbReference type="OrthoDB" id="9781481at2"/>
<name>A0A4V2MKY3_9SPHI</name>
<dbReference type="GO" id="GO:0016887">
    <property type="term" value="F:ATP hydrolysis activity"/>
    <property type="evidence" value="ECO:0007669"/>
    <property type="project" value="InterPro"/>
</dbReference>
<dbReference type="SUPFAM" id="SSF52540">
    <property type="entry name" value="P-loop containing nucleoside triphosphate hydrolases"/>
    <property type="match status" value="1"/>
</dbReference>
<protein>
    <submittedName>
        <fullName evidence="2">AAA family ATPase</fullName>
    </submittedName>
</protein>